<organism evidence="2 3">
    <name type="scientific">Tenggerimyces flavus</name>
    <dbReference type="NCBI Taxonomy" id="1708749"/>
    <lineage>
        <taxon>Bacteria</taxon>
        <taxon>Bacillati</taxon>
        <taxon>Actinomycetota</taxon>
        <taxon>Actinomycetes</taxon>
        <taxon>Propionibacteriales</taxon>
        <taxon>Nocardioidaceae</taxon>
        <taxon>Tenggerimyces</taxon>
    </lineage>
</organism>
<keyword evidence="1" id="KW-0732">Signal</keyword>
<sequence length="110" mass="10649">MSGSPRKWAALAAATALAASALIALTTGAANASIGCLAEPAGNDPVAAHATADGASAVVGSVTLSKPGRGCTGTPGAAYTECGGGTVWYRTSVSGTTGYVPARCVSLTYW</sequence>
<reference evidence="3" key="1">
    <citation type="journal article" date="2019" name="Int. J. Syst. Evol. Microbiol.">
        <title>The Global Catalogue of Microorganisms (GCM) 10K type strain sequencing project: providing services to taxonomists for standard genome sequencing and annotation.</title>
        <authorList>
            <consortium name="The Broad Institute Genomics Platform"/>
            <consortium name="The Broad Institute Genome Sequencing Center for Infectious Disease"/>
            <person name="Wu L."/>
            <person name="Ma J."/>
        </authorList>
    </citation>
    <scope>NUCLEOTIDE SEQUENCE [LARGE SCALE GENOMIC DNA]</scope>
    <source>
        <strain evidence="3">CGMCC 4.7241</strain>
    </source>
</reference>
<feature type="chain" id="PRO_5045495310" description="SH3 domain-containing protein" evidence="1">
    <location>
        <begin position="33"/>
        <end position="110"/>
    </location>
</feature>
<keyword evidence="3" id="KW-1185">Reference proteome</keyword>
<dbReference type="RefSeq" id="WP_205120959.1">
    <property type="nucleotide sequence ID" value="NZ_JAFBCM010000001.1"/>
</dbReference>
<name>A0ABV7YF94_9ACTN</name>
<proteinExistence type="predicted"/>
<evidence type="ECO:0000313" key="3">
    <source>
        <dbReference type="Proteomes" id="UP001595699"/>
    </source>
</evidence>
<evidence type="ECO:0008006" key="4">
    <source>
        <dbReference type="Google" id="ProtNLM"/>
    </source>
</evidence>
<evidence type="ECO:0000256" key="1">
    <source>
        <dbReference type="SAM" id="SignalP"/>
    </source>
</evidence>
<dbReference type="EMBL" id="JBHRZH010000021">
    <property type="protein sequence ID" value="MFC3763843.1"/>
    <property type="molecule type" value="Genomic_DNA"/>
</dbReference>
<protein>
    <recommendedName>
        <fullName evidence="4">SH3 domain-containing protein</fullName>
    </recommendedName>
</protein>
<comment type="caution">
    <text evidence="2">The sequence shown here is derived from an EMBL/GenBank/DDBJ whole genome shotgun (WGS) entry which is preliminary data.</text>
</comment>
<accession>A0ABV7YF94</accession>
<feature type="signal peptide" evidence="1">
    <location>
        <begin position="1"/>
        <end position="32"/>
    </location>
</feature>
<gene>
    <name evidence="2" type="ORF">ACFOUW_23595</name>
</gene>
<dbReference type="Proteomes" id="UP001595699">
    <property type="component" value="Unassembled WGS sequence"/>
</dbReference>
<evidence type="ECO:0000313" key="2">
    <source>
        <dbReference type="EMBL" id="MFC3763843.1"/>
    </source>
</evidence>